<feature type="signal peptide" evidence="11">
    <location>
        <begin position="1"/>
        <end position="17"/>
    </location>
</feature>
<gene>
    <name evidence="13" type="ORF">PRZ48_013271</name>
</gene>
<dbReference type="Pfam" id="PF13639">
    <property type="entry name" value="zf-RING_2"/>
    <property type="match status" value="1"/>
</dbReference>
<evidence type="ECO:0000256" key="9">
    <source>
        <dbReference type="SAM" id="MobiDB-lite"/>
    </source>
</evidence>
<feature type="region of interest" description="Disordered" evidence="9">
    <location>
        <begin position="479"/>
        <end position="544"/>
    </location>
</feature>
<evidence type="ECO:0000313" key="14">
    <source>
        <dbReference type="Proteomes" id="UP001305779"/>
    </source>
</evidence>
<keyword evidence="3" id="KW-0479">Metal-binding</keyword>
<proteinExistence type="predicted"/>
<feature type="transmembrane region" description="Helical" evidence="10">
    <location>
        <begin position="214"/>
        <end position="240"/>
    </location>
</feature>
<name>A0ABR0E4H6_ZASCE</name>
<keyword evidence="4 8" id="KW-0863">Zinc-finger</keyword>
<evidence type="ECO:0000256" key="3">
    <source>
        <dbReference type="ARBA" id="ARBA00022723"/>
    </source>
</evidence>
<evidence type="ECO:0000256" key="5">
    <source>
        <dbReference type="ARBA" id="ARBA00022833"/>
    </source>
</evidence>
<evidence type="ECO:0000256" key="2">
    <source>
        <dbReference type="ARBA" id="ARBA00022692"/>
    </source>
</evidence>
<comment type="subcellular location">
    <subcellularLocation>
        <location evidence="1">Membrane</location>
    </subcellularLocation>
</comment>
<keyword evidence="5" id="KW-0862">Zinc</keyword>
<keyword evidence="7 10" id="KW-0472">Membrane</keyword>
<evidence type="ECO:0000313" key="13">
    <source>
        <dbReference type="EMBL" id="KAK4496003.1"/>
    </source>
</evidence>
<evidence type="ECO:0000256" key="11">
    <source>
        <dbReference type="SAM" id="SignalP"/>
    </source>
</evidence>
<feature type="chain" id="PRO_5046501951" description="RING-type domain-containing protein" evidence="11">
    <location>
        <begin position="18"/>
        <end position="544"/>
    </location>
</feature>
<dbReference type="PANTHER" id="PTHR46539:SF1">
    <property type="entry name" value="E3 UBIQUITIN-PROTEIN LIGASE ATL42"/>
    <property type="match status" value="1"/>
</dbReference>
<dbReference type="InterPro" id="IPR013083">
    <property type="entry name" value="Znf_RING/FYVE/PHD"/>
</dbReference>
<dbReference type="PANTHER" id="PTHR46539">
    <property type="entry name" value="E3 UBIQUITIN-PROTEIN LIGASE ATL42"/>
    <property type="match status" value="1"/>
</dbReference>
<feature type="region of interest" description="Disordered" evidence="9">
    <location>
        <begin position="186"/>
        <end position="207"/>
    </location>
</feature>
<evidence type="ECO:0000256" key="6">
    <source>
        <dbReference type="ARBA" id="ARBA00022989"/>
    </source>
</evidence>
<feature type="compositionally biased region" description="Low complexity" evidence="9">
    <location>
        <begin position="186"/>
        <end position="206"/>
    </location>
</feature>
<evidence type="ECO:0000256" key="10">
    <source>
        <dbReference type="SAM" id="Phobius"/>
    </source>
</evidence>
<dbReference type="InterPro" id="IPR001841">
    <property type="entry name" value="Znf_RING"/>
</dbReference>
<dbReference type="PROSITE" id="PS50089">
    <property type="entry name" value="ZF_RING_2"/>
    <property type="match status" value="1"/>
</dbReference>
<protein>
    <recommendedName>
        <fullName evidence="12">RING-type domain-containing protein</fullName>
    </recommendedName>
</protein>
<dbReference type="SMART" id="SM00184">
    <property type="entry name" value="RING"/>
    <property type="match status" value="1"/>
</dbReference>
<feature type="compositionally biased region" description="Basic residues" evidence="9">
    <location>
        <begin position="508"/>
        <end position="521"/>
    </location>
</feature>
<evidence type="ECO:0000259" key="12">
    <source>
        <dbReference type="PROSITE" id="PS50089"/>
    </source>
</evidence>
<keyword evidence="14" id="KW-1185">Reference proteome</keyword>
<feature type="compositionally biased region" description="Basic and acidic residues" evidence="9">
    <location>
        <begin position="322"/>
        <end position="336"/>
    </location>
</feature>
<evidence type="ECO:0000256" key="4">
    <source>
        <dbReference type="ARBA" id="ARBA00022771"/>
    </source>
</evidence>
<feature type="compositionally biased region" description="Basic and acidic residues" evidence="9">
    <location>
        <begin position="416"/>
        <end position="425"/>
    </location>
</feature>
<dbReference type="SUPFAM" id="SSF57850">
    <property type="entry name" value="RING/U-box"/>
    <property type="match status" value="1"/>
</dbReference>
<evidence type="ECO:0000256" key="1">
    <source>
        <dbReference type="ARBA" id="ARBA00004370"/>
    </source>
</evidence>
<sequence length="544" mass="58396">MASYAAALFALLGLAAAQSISPANATTANGLENDGLNDSLQLAIAHSPESTSLTVFPIAGLTSSAIHYTPNEGYRGPILLANASSQLSLDAQDVAFISCDPYTGNIQPSDVYSAAEGSNVSAIVLYSERSAGCMLNENPSSDYNRVYTMRTSNSTKEMLGLVNALNTGNNAQSAYAFVAPRDAISSTSSSNGTANGTGSAGQQQNALGPSPSTAVAMIILYSITGVITALFLVIIIMGAVRAHRHPERYGPRNGVGRPRQSRARGLAMAMLETIPIVKFGDRPQDPKASDVELAEGQHGQVEVVPEQDAIRAAPTAETSQEEANKDGAHETSREPETPAAEGGIGGGEQPRPNEDHQGCSICTEDFQLGEDQRVLPCDHRFHPACIDPWLLNVSGTCPLCRIDLRPDDADEDGPENPDHVLREGEPGEMPPPLAEQNDSRRASVRRSILAGVMGVRRPERMTREERVAALRQYRAQQNARTVAERRQSDANLETVAEGQEEEGETSVRRRLRNAFRIRTRRTGQEGQQEDRRREGTFAGGVGRA</sequence>
<evidence type="ECO:0000256" key="8">
    <source>
        <dbReference type="PROSITE-ProRule" id="PRU00175"/>
    </source>
</evidence>
<keyword evidence="11" id="KW-0732">Signal</keyword>
<dbReference type="EMBL" id="JAXOVC010000011">
    <property type="protein sequence ID" value="KAK4496003.1"/>
    <property type="molecule type" value="Genomic_DNA"/>
</dbReference>
<dbReference type="Proteomes" id="UP001305779">
    <property type="component" value="Unassembled WGS sequence"/>
</dbReference>
<evidence type="ECO:0000256" key="7">
    <source>
        <dbReference type="ARBA" id="ARBA00023136"/>
    </source>
</evidence>
<feature type="compositionally biased region" description="Basic and acidic residues" evidence="9">
    <location>
        <begin position="279"/>
        <end position="290"/>
    </location>
</feature>
<keyword evidence="2 10" id="KW-0812">Transmembrane</keyword>
<accession>A0ABR0E4H6</accession>
<feature type="region of interest" description="Disordered" evidence="9">
    <location>
        <begin position="279"/>
        <end position="298"/>
    </location>
</feature>
<feature type="region of interest" description="Disordered" evidence="9">
    <location>
        <begin position="311"/>
        <end position="358"/>
    </location>
</feature>
<reference evidence="13 14" key="1">
    <citation type="journal article" date="2023" name="G3 (Bethesda)">
        <title>A chromosome-level genome assembly of Zasmidium syzygii isolated from banana leaves.</title>
        <authorList>
            <person name="van Westerhoven A.C."/>
            <person name="Mehrabi R."/>
            <person name="Talebi R."/>
            <person name="Steentjes M.B.F."/>
            <person name="Corcolon B."/>
            <person name="Chong P.A."/>
            <person name="Kema G.H.J."/>
            <person name="Seidl M.F."/>
        </authorList>
    </citation>
    <scope>NUCLEOTIDE SEQUENCE [LARGE SCALE GENOMIC DNA]</scope>
    <source>
        <strain evidence="13 14">P124</strain>
    </source>
</reference>
<feature type="domain" description="RING-type" evidence="12">
    <location>
        <begin position="359"/>
        <end position="401"/>
    </location>
</feature>
<dbReference type="CDD" id="cd16454">
    <property type="entry name" value="RING-H2_PA-TM-RING"/>
    <property type="match status" value="1"/>
</dbReference>
<keyword evidence="6 10" id="KW-1133">Transmembrane helix</keyword>
<organism evidence="13 14">
    <name type="scientific">Zasmidium cellare</name>
    <name type="common">Wine cellar mold</name>
    <name type="synonym">Racodium cellare</name>
    <dbReference type="NCBI Taxonomy" id="395010"/>
    <lineage>
        <taxon>Eukaryota</taxon>
        <taxon>Fungi</taxon>
        <taxon>Dikarya</taxon>
        <taxon>Ascomycota</taxon>
        <taxon>Pezizomycotina</taxon>
        <taxon>Dothideomycetes</taxon>
        <taxon>Dothideomycetidae</taxon>
        <taxon>Mycosphaerellales</taxon>
        <taxon>Mycosphaerellaceae</taxon>
        <taxon>Zasmidium</taxon>
    </lineage>
</organism>
<comment type="caution">
    <text evidence="13">The sequence shown here is derived from an EMBL/GenBank/DDBJ whole genome shotgun (WGS) entry which is preliminary data.</text>
</comment>
<dbReference type="Gene3D" id="3.30.40.10">
    <property type="entry name" value="Zinc/RING finger domain, C3HC4 (zinc finger)"/>
    <property type="match status" value="1"/>
</dbReference>
<feature type="region of interest" description="Disordered" evidence="9">
    <location>
        <begin position="407"/>
        <end position="443"/>
    </location>
</feature>